<dbReference type="InterPro" id="IPR051673">
    <property type="entry name" value="SSDNA_exonuclease_RecJ"/>
</dbReference>
<gene>
    <name evidence="9" type="primary">recJ</name>
    <name evidence="9" type="ORF">FNZ56_02755</name>
</gene>
<feature type="domain" description="DDH" evidence="6">
    <location>
        <begin position="72"/>
        <end position="229"/>
    </location>
</feature>
<dbReference type="AlphaFoldDB" id="A0A516V2X2"/>
<dbReference type="InterPro" id="IPR001667">
    <property type="entry name" value="DDH_dom"/>
</dbReference>
<keyword evidence="4" id="KW-0378">Hydrolase</keyword>
<dbReference type="Gene3D" id="3.10.310.30">
    <property type="match status" value="1"/>
</dbReference>
<evidence type="ECO:0000256" key="4">
    <source>
        <dbReference type="ARBA" id="ARBA00022801"/>
    </source>
</evidence>
<dbReference type="EMBL" id="CP041742">
    <property type="protein sequence ID" value="QDQ72871.1"/>
    <property type="molecule type" value="Genomic_DNA"/>
</dbReference>
<evidence type="ECO:0000313" key="10">
    <source>
        <dbReference type="Proteomes" id="UP000315891"/>
    </source>
</evidence>
<evidence type="ECO:0000256" key="2">
    <source>
        <dbReference type="ARBA" id="ARBA00019841"/>
    </source>
</evidence>
<evidence type="ECO:0000313" key="9">
    <source>
        <dbReference type="EMBL" id="QDQ72871.1"/>
    </source>
</evidence>
<dbReference type="Pfam" id="PF01368">
    <property type="entry name" value="DHH"/>
    <property type="match status" value="1"/>
</dbReference>
<feature type="domain" description="RecJ OB" evidence="8">
    <location>
        <begin position="466"/>
        <end position="566"/>
    </location>
</feature>
<dbReference type="OrthoDB" id="9809852at2"/>
<accession>A0A516V2X2</accession>
<evidence type="ECO:0000259" key="8">
    <source>
        <dbReference type="Pfam" id="PF17768"/>
    </source>
</evidence>
<dbReference type="SUPFAM" id="SSF64182">
    <property type="entry name" value="DHH phosphoesterases"/>
    <property type="match status" value="1"/>
</dbReference>
<dbReference type="Proteomes" id="UP000315891">
    <property type="component" value="Chromosome"/>
</dbReference>
<comment type="similarity">
    <text evidence="1">Belongs to the RecJ family.</text>
</comment>
<dbReference type="PANTHER" id="PTHR30255:SF2">
    <property type="entry name" value="SINGLE-STRANDED-DNA-SPECIFIC EXONUCLEASE RECJ"/>
    <property type="match status" value="1"/>
</dbReference>
<feature type="domain" description="DHHA1" evidence="7">
    <location>
        <begin position="357"/>
        <end position="452"/>
    </location>
</feature>
<evidence type="ECO:0000256" key="5">
    <source>
        <dbReference type="ARBA" id="ARBA00022839"/>
    </source>
</evidence>
<proteinExistence type="inferred from homology"/>
<dbReference type="GO" id="GO:0006310">
    <property type="term" value="P:DNA recombination"/>
    <property type="evidence" value="ECO:0007669"/>
    <property type="project" value="InterPro"/>
</dbReference>
<dbReference type="RefSeq" id="WP_143878385.1">
    <property type="nucleotide sequence ID" value="NZ_BAABLZ010000002.1"/>
</dbReference>
<dbReference type="InterPro" id="IPR003156">
    <property type="entry name" value="DHHA1_dom"/>
</dbReference>
<dbReference type="GO" id="GO:0003676">
    <property type="term" value="F:nucleic acid binding"/>
    <property type="evidence" value="ECO:0007669"/>
    <property type="project" value="InterPro"/>
</dbReference>
<organism evidence="9 10">
    <name type="scientific">Pseudoluteimonas lycopersici</name>
    <dbReference type="NCBI Taxonomy" id="1324796"/>
    <lineage>
        <taxon>Bacteria</taxon>
        <taxon>Pseudomonadati</taxon>
        <taxon>Pseudomonadota</taxon>
        <taxon>Gammaproteobacteria</taxon>
        <taxon>Lysobacterales</taxon>
        <taxon>Lysobacteraceae</taxon>
        <taxon>Pseudoluteimonas</taxon>
    </lineage>
</organism>
<sequence length="573" mass="61047">MTAVRIRRREPGQQGDWPERYPELLRRLYAARGADGPALAQPRLADMPSPDAMPGIEAATALLEDAIANDRRIVVVADFDCDGATACATGVRGLRMLGARHVAYAVPNRAVHGYGLTPALVEELVGLEPELLVTVDHGIACHAGIAAARSRGWDVLVTDHHLPGETLPDANAIVNPALPGHDFGSRALAGVGVLFYLLLALRKRLRGSGKLPSPEPDLSALLDLVAVGTVADLVPLDACNRALVSAGLRRLRAGQGSAGLNALAQVAGRERTTLTASDIGFGIAPRINAAGRLEDMTVGIECLLCDEPVRALELATALDAINRERRALQQHTTDEAEAAFAGLANDWDSPPVALCLFDPEWHAGVVGLVASKLAQRAHRPAVVFAPSQPGSGELRGSARSIPGLHIRDALAAVDAAHPGLIERFGGHAMAAGLTLAESKLPAFETALREAVASMLDPAILQAELWTDGELEPEQFSRATADLLRDAGPWGQGWPEPLFDGEFEVLSSRAVGERHLKLELRRDGRRFNAIQFGGWNGETPPTRVRIAYRLQGDDWRGGDAVQLVVEHREPAEAG</sequence>
<dbReference type="NCBIfam" id="TIGR00644">
    <property type="entry name" value="recJ"/>
    <property type="match status" value="1"/>
</dbReference>
<dbReference type="Gene3D" id="3.90.1640.30">
    <property type="match status" value="1"/>
</dbReference>
<dbReference type="PANTHER" id="PTHR30255">
    <property type="entry name" value="SINGLE-STRANDED-DNA-SPECIFIC EXONUCLEASE RECJ"/>
    <property type="match status" value="1"/>
</dbReference>
<reference evidence="9 10" key="1">
    <citation type="submission" date="2019-07" db="EMBL/GenBank/DDBJ databases">
        <title>Lysobacter weifangensis sp. nov., isolated from bensulfuron-methyl contaminated farmland soil.</title>
        <authorList>
            <person name="Zhao H."/>
        </authorList>
    </citation>
    <scope>NUCLEOTIDE SEQUENCE [LARGE SCALE GENOMIC DNA]</scope>
    <source>
        <strain evidence="9 10">CC-Bw-6</strain>
    </source>
</reference>
<dbReference type="Pfam" id="PF17768">
    <property type="entry name" value="RecJ_OB"/>
    <property type="match status" value="1"/>
</dbReference>
<dbReference type="GO" id="GO:0006281">
    <property type="term" value="P:DNA repair"/>
    <property type="evidence" value="ECO:0007669"/>
    <property type="project" value="InterPro"/>
</dbReference>
<keyword evidence="5 9" id="KW-0269">Exonuclease</keyword>
<dbReference type="GO" id="GO:0008409">
    <property type="term" value="F:5'-3' exonuclease activity"/>
    <property type="evidence" value="ECO:0007669"/>
    <property type="project" value="InterPro"/>
</dbReference>
<dbReference type="InterPro" id="IPR038763">
    <property type="entry name" value="DHH_sf"/>
</dbReference>
<keyword evidence="10" id="KW-1185">Reference proteome</keyword>
<keyword evidence="3" id="KW-0540">Nuclease</keyword>
<protein>
    <recommendedName>
        <fullName evidence="2">Single-stranded-DNA-specific exonuclease RecJ</fullName>
    </recommendedName>
</protein>
<dbReference type="InterPro" id="IPR004610">
    <property type="entry name" value="RecJ"/>
</dbReference>
<dbReference type="InterPro" id="IPR041122">
    <property type="entry name" value="RecJ_OB"/>
</dbReference>
<name>A0A516V2X2_9GAMM</name>
<evidence type="ECO:0000256" key="3">
    <source>
        <dbReference type="ARBA" id="ARBA00022722"/>
    </source>
</evidence>
<evidence type="ECO:0000259" key="7">
    <source>
        <dbReference type="Pfam" id="PF02272"/>
    </source>
</evidence>
<evidence type="ECO:0000259" key="6">
    <source>
        <dbReference type="Pfam" id="PF01368"/>
    </source>
</evidence>
<evidence type="ECO:0000256" key="1">
    <source>
        <dbReference type="ARBA" id="ARBA00005915"/>
    </source>
</evidence>
<dbReference type="Pfam" id="PF02272">
    <property type="entry name" value="DHHA1"/>
    <property type="match status" value="1"/>
</dbReference>